<dbReference type="Proteomes" id="UP000305067">
    <property type="component" value="Unassembled WGS sequence"/>
</dbReference>
<name>A0A5C3Q962_9AGAR</name>
<reference evidence="1 2" key="1">
    <citation type="journal article" date="2019" name="Nat. Ecol. Evol.">
        <title>Megaphylogeny resolves global patterns of mushroom evolution.</title>
        <authorList>
            <person name="Varga T."/>
            <person name="Krizsan K."/>
            <person name="Foldi C."/>
            <person name="Dima B."/>
            <person name="Sanchez-Garcia M."/>
            <person name="Sanchez-Ramirez S."/>
            <person name="Szollosi G.J."/>
            <person name="Szarkandi J.G."/>
            <person name="Papp V."/>
            <person name="Albert L."/>
            <person name="Andreopoulos W."/>
            <person name="Angelini C."/>
            <person name="Antonin V."/>
            <person name="Barry K.W."/>
            <person name="Bougher N.L."/>
            <person name="Buchanan P."/>
            <person name="Buyck B."/>
            <person name="Bense V."/>
            <person name="Catcheside P."/>
            <person name="Chovatia M."/>
            <person name="Cooper J."/>
            <person name="Damon W."/>
            <person name="Desjardin D."/>
            <person name="Finy P."/>
            <person name="Geml J."/>
            <person name="Haridas S."/>
            <person name="Hughes K."/>
            <person name="Justo A."/>
            <person name="Karasinski D."/>
            <person name="Kautmanova I."/>
            <person name="Kiss B."/>
            <person name="Kocsube S."/>
            <person name="Kotiranta H."/>
            <person name="LaButti K.M."/>
            <person name="Lechner B.E."/>
            <person name="Liimatainen K."/>
            <person name="Lipzen A."/>
            <person name="Lukacs Z."/>
            <person name="Mihaltcheva S."/>
            <person name="Morgado L.N."/>
            <person name="Niskanen T."/>
            <person name="Noordeloos M.E."/>
            <person name="Ohm R.A."/>
            <person name="Ortiz-Santana B."/>
            <person name="Ovrebo C."/>
            <person name="Racz N."/>
            <person name="Riley R."/>
            <person name="Savchenko A."/>
            <person name="Shiryaev A."/>
            <person name="Soop K."/>
            <person name="Spirin V."/>
            <person name="Szebenyi C."/>
            <person name="Tomsovsky M."/>
            <person name="Tulloss R.E."/>
            <person name="Uehling J."/>
            <person name="Grigoriev I.V."/>
            <person name="Vagvolgyi C."/>
            <person name="Papp T."/>
            <person name="Martin F.M."/>
            <person name="Miettinen O."/>
            <person name="Hibbett D.S."/>
            <person name="Nagy L.G."/>
        </authorList>
    </citation>
    <scope>NUCLEOTIDE SEQUENCE [LARGE SCALE GENOMIC DNA]</scope>
    <source>
        <strain evidence="1 2">CBS 309.79</strain>
    </source>
</reference>
<evidence type="ECO:0000313" key="1">
    <source>
        <dbReference type="EMBL" id="TFK98605.1"/>
    </source>
</evidence>
<dbReference type="AlphaFoldDB" id="A0A5C3Q962"/>
<sequence length="204" mass="22732">MATEQHPDRITAGKAIFPSTNFTSTNTVVLQYPISTVFPIIGTSEGHNRVVRLSSLCSQSDTQQRESVALPRGASLATASVRTDPAADPNDAAFSNTILLPRQHFTLTEEIPVLFSLVTKSVHIEGTLTWDESARITLYESQTNLGVTIWKLRRFYETKEGGTKIVETIEGNCAAWMKHLVQGQTRKAHRDHMELYHTLFESSD</sequence>
<evidence type="ECO:0000313" key="2">
    <source>
        <dbReference type="Proteomes" id="UP000305067"/>
    </source>
</evidence>
<protein>
    <recommendedName>
        <fullName evidence="3">PRELI/MSF1 domain-containing protein</fullName>
    </recommendedName>
</protein>
<dbReference type="EMBL" id="ML178838">
    <property type="protein sequence ID" value="TFK98605.1"/>
    <property type="molecule type" value="Genomic_DNA"/>
</dbReference>
<keyword evidence="2" id="KW-1185">Reference proteome</keyword>
<evidence type="ECO:0008006" key="3">
    <source>
        <dbReference type="Google" id="ProtNLM"/>
    </source>
</evidence>
<organism evidence="1 2">
    <name type="scientific">Pterulicium gracile</name>
    <dbReference type="NCBI Taxonomy" id="1884261"/>
    <lineage>
        <taxon>Eukaryota</taxon>
        <taxon>Fungi</taxon>
        <taxon>Dikarya</taxon>
        <taxon>Basidiomycota</taxon>
        <taxon>Agaricomycotina</taxon>
        <taxon>Agaricomycetes</taxon>
        <taxon>Agaricomycetidae</taxon>
        <taxon>Agaricales</taxon>
        <taxon>Pleurotineae</taxon>
        <taxon>Pterulaceae</taxon>
        <taxon>Pterulicium</taxon>
    </lineage>
</organism>
<proteinExistence type="predicted"/>
<accession>A0A5C3Q962</accession>
<gene>
    <name evidence="1" type="ORF">BDV98DRAFT_572411</name>
</gene>
<dbReference type="OrthoDB" id="619536at2759"/>